<dbReference type="Proteomes" id="UP001526147">
    <property type="component" value="Unassembled WGS sequence"/>
</dbReference>
<dbReference type="EMBL" id="JAOYEY010000036">
    <property type="protein sequence ID" value="MCV9886264.1"/>
    <property type="molecule type" value="Genomic_DNA"/>
</dbReference>
<accession>A0ABT3DGU4</accession>
<sequence>MSIGKLASFFYKSARLLGDVNAARKGTLHKRIANRTIKKKLF</sequence>
<organism evidence="1 2">
    <name type="scientific">Metabacillus halosaccharovorans</name>
    <dbReference type="NCBI Taxonomy" id="930124"/>
    <lineage>
        <taxon>Bacteria</taxon>
        <taxon>Bacillati</taxon>
        <taxon>Bacillota</taxon>
        <taxon>Bacilli</taxon>
        <taxon>Bacillales</taxon>
        <taxon>Bacillaceae</taxon>
        <taxon>Metabacillus</taxon>
    </lineage>
</organism>
<gene>
    <name evidence="1" type="ORF">OIH86_11395</name>
</gene>
<name>A0ABT3DGU4_9BACI</name>
<dbReference type="RefSeq" id="WP_264142891.1">
    <property type="nucleotide sequence ID" value="NZ_JAOYEY010000036.1"/>
</dbReference>
<reference evidence="1 2" key="1">
    <citation type="submission" date="2022-10" db="EMBL/GenBank/DDBJ databases">
        <title>Draft genome assembly of moderately radiation resistant bacterium Metabacillus halosaccharovorans.</title>
        <authorList>
            <person name="Pal S."/>
            <person name="Gopinathan A."/>
        </authorList>
    </citation>
    <scope>NUCLEOTIDE SEQUENCE [LARGE SCALE GENOMIC DNA]</scope>
    <source>
        <strain evidence="1 2">VITHBRA001</strain>
    </source>
</reference>
<proteinExistence type="predicted"/>
<evidence type="ECO:0000313" key="2">
    <source>
        <dbReference type="Proteomes" id="UP001526147"/>
    </source>
</evidence>
<evidence type="ECO:0000313" key="1">
    <source>
        <dbReference type="EMBL" id="MCV9886264.1"/>
    </source>
</evidence>
<protein>
    <submittedName>
        <fullName evidence="1">Uncharacterized protein</fullName>
    </submittedName>
</protein>
<comment type="caution">
    <text evidence="1">The sequence shown here is derived from an EMBL/GenBank/DDBJ whole genome shotgun (WGS) entry which is preliminary data.</text>
</comment>
<keyword evidence="2" id="KW-1185">Reference proteome</keyword>